<dbReference type="RefSeq" id="WP_265265052.1">
    <property type="nucleotide sequence ID" value="NZ_JAIHOM010000061.1"/>
</dbReference>
<dbReference type="InterPro" id="IPR025714">
    <property type="entry name" value="Methyltranfer_dom"/>
</dbReference>
<keyword evidence="3" id="KW-1185">Reference proteome</keyword>
<dbReference type="PANTHER" id="PTHR43464">
    <property type="entry name" value="METHYLTRANSFERASE"/>
    <property type="match status" value="1"/>
</dbReference>
<proteinExistence type="predicted"/>
<dbReference type="Proteomes" id="UP001526426">
    <property type="component" value="Unassembled WGS sequence"/>
</dbReference>
<dbReference type="InterPro" id="IPR029063">
    <property type="entry name" value="SAM-dependent_MTases_sf"/>
</dbReference>
<sequence length="444" mass="50639">MENQDKELLERVREQFNSLPYPSNSIEASHERDIPFLYIHSLVTAFYVRNKQVINPADKVILDAGCGSGYKALGLAQANPGAKIVGVDISERSVELAEKRLRYHGIDNGEFVALALEDLPQLGRQFDYINCDETFYLVKDQVAALKAMKAVLKPDGILRINLHSLHGRTVVFRAQEVFREMGLFDENPEEFALGVVRDMMNALKDDVLLKKISWKENSEAIYDDCSIMVNYLLVGDRGFTIPELFSFLRAADLEFIEMVRWRNWNFNALFKEPDNLPVSLGLIFSEATLEDKLHLFELLHPVNRLLDIWCGHPQSQPPALPVSEWTPEDWQGVTVHLHPLLKRESFEQALLESIQKMQPFDIYSHFPLGQPESFIDSTIAACVFPALLEQPQSLSALVQRWQVLHPVHPATLQPMGTEEARELLQQVLITLESGGYVLLQRERH</sequence>
<dbReference type="PANTHER" id="PTHR43464:SF91">
    <property type="entry name" value="SLL0487 PROTEIN"/>
    <property type="match status" value="1"/>
</dbReference>
<evidence type="ECO:0000313" key="3">
    <source>
        <dbReference type="Proteomes" id="UP001526426"/>
    </source>
</evidence>
<dbReference type="EMBL" id="JAIHOM010000061">
    <property type="protein sequence ID" value="MCW6037212.1"/>
    <property type="molecule type" value="Genomic_DNA"/>
</dbReference>
<reference evidence="2 3" key="1">
    <citation type="submission" date="2021-08" db="EMBL/GenBank/DDBJ databases">
        <title>Draft genome sequence of Spirulina subsalsa with high tolerance to salinity and hype-accumulation of phycocyanin.</title>
        <authorList>
            <person name="Pei H."/>
            <person name="Jiang L."/>
        </authorList>
    </citation>
    <scope>NUCLEOTIDE SEQUENCE [LARGE SCALE GENOMIC DNA]</scope>
    <source>
        <strain evidence="2 3">FACHB-351</strain>
    </source>
</reference>
<keyword evidence="2" id="KW-0808">Transferase</keyword>
<dbReference type="CDD" id="cd02440">
    <property type="entry name" value="AdoMet_MTases"/>
    <property type="match status" value="1"/>
</dbReference>
<keyword evidence="2" id="KW-0489">Methyltransferase</keyword>
<evidence type="ECO:0000313" key="2">
    <source>
        <dbReference type="EMBL" id="MCW6037212.1"/>
    </source>
</evidence>
<evidence type="ECO:0000259" key="1">
    <source>
        <dbReference type="Pfam" id="PF13847"/>
    </source>
</evidence>
<dbReference type="GO" id="GO:0032259">
    <property type="term" value="P:methylation"/>
    <property type="evidence" value="ECO:0007669"/>
    <property type="project" value="UniProtKB-KW"/>
</dbReference>
<dbReference type="SUPFAM" id="SSF53335">
    <property type="entry name" value="S-adenosyl-L-methionine-dependent methyltransferases"/>
    <property type="match status" value="1"/>
</dbReference>
<name>A0ABT3L7Q3_9CYAN</name>
<comment type="caution">
    <text evidence="2">The sequence shown here is derived from an EMBL/GenBank/DDBJ whole genome shotgun (WGS) entry which is preliminary data.</text>
</comment>
<organism evidence="2 3">
    <name type="scientific">Spirulina subsalsa FACHB-351</name>
    <dbReference type="NCBI Taxonomy" id="234711"/>
    <lineage>
        <taxon>Bacteria</taxon>
        <taxon>Bacillati</taxon>
        <taxon>Cyanobacteriota</taxon>
        <taxon>Cyanophyceae</taxon>
        <taxon>Spirulinales</taxon>
        <taxon>Spirulinaceae</taxon>
        <taxon>Spirulina</taxon>
    </lineage>
</organism>
<dbReference type="Gene3D" id="3.40.50.150">
    <property type="entry name" value="Vaccinia Virus protein VP39"/>
    <property type="match status" value="1"/>
</dbReference>
<feature type="domain" description="Methyltransferase" evidence="1">
    <location>
        <begin position="58"/>
        <end position="166"/>
    </location>
</feature>
<dbReference type="Pfam" id="PF13847">
    <property type="entry name" value="Methyltransf_31"/>
    <property type="match status" value="1"/>
</dbReference>
<protein>
    <submittedName>
        <fullName evidence="2">Methyltransferase domain-containing protein</fullName>
    </submittedName>
</protein>
<gene>
    <name evidence="2" type="ORF">K4A83_13165</name>
</gene>
<dbReference type="GO" id="GO:0008168">
    <property type="term" value="F:methyltransferase activity"/>
    <property type="evidence" value="ECO:0007669"/>
    <property type="project" value="UniProtKB-KW"/>
</dbReference>
<accession>A0ABT3L7Q3</accession>